<dbReference type="GO" id="GO:0055085">
    <property type="term" value="P:transmembrane transport"/>
    <property type="evidence" value="ECO:0007669"/>
    <property type="project" value="InterPro"/>
</dbReference>
<dbReference type="Proteomes" id="UP001220324">
    <property type="component" value="Unassembled WGS sequence"/>
</dbReference>
<protein>
    <submittedName>
        <fullName evidence="1">Purine nucleoside permease-domain-containing protein</fullName>
    </submittedName>
</protein>
<evidence type="ECO:0000313" key="2">
    <source>
        <dbReference type="Proteomes" id="UP001220324"/>
    </source>
</evidence>
<evidence type="ECO:0000313" key="1">
    <source>
        <dbReference type="EMBL" id="KAJ5557149.1"/>
    </source>
</evidence>
<dbReference type="GO" id="GO:0005783">
    <property type="term" value="C:endoplasmic reticulum"/>
    <property type="evidence" value="ECO:0007669"/>
    <property type="project" value="TreeGrafter"/>
</dbReference>
<comment type="caution">
    <text evidence="1">The sequence shown here is derived from an EMBL/GenBank/DDBJ whole genome shotgun (WGS) entry which is preliminary data.</text>
</comment>
<organism evidence="1 2">
    <name type="scientific">Penicillium frequentans</name>
    <dbReference type="NCBI Taxonomy" id="3151616"/>
    <lineage>
        <taxon>Eukaryota</taxon>
        <taxon>Fungi</taxon>
        <taxon>Dikarya</taxon>
        <taxon>Ascomycota</taxon>
        <taxon>Pezizomycotina</taxon>
        <taxon>Eurotiomycetes</taxon>
        <taxon>Eurotiomycetidae</taxon>
        <taxon>Eurotiales</taxon>
        <taxon>Aspergillaceae</taxon>
        <taxon>Penicillium</taxon>
    </lineage>
</organism>
<dbReference type="PANTHER" id="PTHR38643:SF1">
    <property type="entry name" value="PURINE NUCLEOSIDE PERMEASE C285.05-RELATED"/>
    <property type="match status" value="1"/>
</dbReference>
<reference evidence="1 2" key="1">
    <citation type="journal article" date="2023" name="IMA Fungus">
        <title>Comparative genomic study of the Penicillium genus elucidates a diverse pangenome and 15 lateral gene transfer events.</title>
        <authorList>
            <person name="Petersen C."/>
            <person name="Sorensen T."/>
            <person name="Nielsen M.R."/>
            <person name="Sondergaard T.E."/>
            <person name="Sorensen J.L."/>
            <person name="Fitzpatrick D.A."/>
            <person name="Frisvad J.C."/>
            <person name="Nielsen K.L."/>
        </authorList>
    </citation>
    <scope>NUCLEOTIDE SEQUENCE [LARGE SCALE GENOMIC DNA]</scope>
    <source>
        <strain evidence="1 2">IBT 35679</strain>
    </source>
</reference>
<dbReference type="PANTHER" id="PTHR38643">
    <property type="entry name" value="PURINE NUCLEOSIDE PERMEASE C285.05-RELATED"/>
    <property type="match status" value="1"/>
</dbReference>
<proteinExistence type="predicted"/>
<dbReference type="Pfam" id="PF06516">
    <property type="entry name" value="NUP"/>
    <property type="match status" value="1"/>
</dbReference>
<dbReference type="EMBL" id="JAQIZZ010000001">
    <property type="protein sequence ID" value="KAJ5557149.1"/>
    <property type="molecule type" value="Genomic_DNA"/>
</dbReference>
<name>A0AAD6GJJ4_9EURO</name>
<accession>A0AAD6GJJ4</accession>
<gene>
    <name evidence="1" type="ORF">N7494_001064</name>
</gene>
<dbReference type="AlphaFoldDB" id="A0AAD6GJJ4"/>
<keyword evidence="2" id="KW-1185">Reference proteome</keyword>
<sequence>MGRTLALFFGALRKKLDFSRIAMVKSNSNYDRPPPGYSAYYNRYVIEEIIAEAEPDYTDYSNMYNAWTVLAVLVDDILENWESTYLAGISASNYIGDPFARLGGIPNFGKST</sequence>
<dbReference type="InterPro" id="IPR009486">
    <property type="entry name" value="Pur_nuclsid_perm"/>
</dbReference>